<evidence type="ECO:0000313" key="7">
    <source>
        <dbReference type="EMBL" id="CAA9576008.1"/>
    </source>
</evidence>
<accession>A0A6J4VGX0</accession>
<dbReference type="Pfam" id="PF01934">
    <property type="entry name" value="HepT-like"/>
    <property type="match status" value="1"/>
</dbReference>
<dbReference type="EMBL" id="CADCWF010000300">
    <property type="protein sequence ID" value="CAA9576008.1"/>
    <property type="molecule type" value="Genomic_DNA"/>
</dbReference>
<reference evidence="7" key="1">
    <citation type="submission" date="2020-02" db="EMBL/GenBank/DDBJ databases">
        <authorList>
            <person name="Meier V. D."/>
        </authorList>
    </citation>
    <scope>NUCLEOTIDE SEQUENCE</scope>
    <source>
        <strain evidence="7">AVDCRST_MAG59</strain>
    </source>
</reference>
<evidence type="ECO:0000256" key="5">
    <source>
        <dbReference type="ARBA" id="ARBA00022801"/>
    </source>
</evidence>
<evidence type="ECO:0008006" key="8">
    <source>
        <dbReference type="Google" id="ProtNLM"/>
    </source>
</evidence>
<proteinExistence type="inferred from homology"/>
<organism evidence="7">
    <name type="scientific">uncultured Thermomicrobiales bacterium</name>
    <dbReference type="NCBI Taxonomy" id="1645740"/>
    <lineage>
        <taxon>Bacteria</taxon>
        <taxon>Pseudomonadati</taxon>
        <taxon>Thermomicrobiota</taxon>
        <taxon>Thermomicrobia</taxon>
        <taxon>Thermomicrobiales</taxon>
        <taxon>environmental samples</taxon>
    </lineage>
</organism>
<evidence type="ECO:0000256" key="4">
    <source>
        <dbReference type="ARBA" id="ARBA00022741"/>
    </source>
</evidence>
<keyword evidence="1" id="KW-0597">Phosphoprotein</keyword>
<name>A0A6J4VGX0_9BACT</name>
<comment type="similarity">
    <text evidence="6">Belongs to the HepT RNase toxin family.</text>
</comment>
<dbReference type="InterPro" id="IPR051813">
    <property type="entry name" value="HepT_RNase_toxin"/>
</dbReference>
<dbReference type="AlphaFoldDB" id="A0A6J4VGX0"/>
<evidence type="ECO:0000256" key="2">
    <source>
        <dbReference type="ARBA" id="ARBA00022649"/>
    </source>
</evidence>
<dbReference type="GO" id="GO:0000166">
    <property type="term" value="F:nucleotide binding"/>
    <property type="evidence" value="ECO:0007669"/>
    <property type="project" value="UniProtKB-KW"/>
</dbReference>
<keyword evidence="3" id="KW-0540">Nuclease</keyword>
<dbReference type="InterPro" id="IPR037038">
    <property type="entry name" value="HepT-like_sf"/>
</dbReference>
<keyword evidence="2" id="KW-1277">Toxin-antitoxin system</keyword>
<protein>
    <recommendedName>
        <fullName evidence="8">DUF86 domain-containing protein</fullName>
    </recommendedName>
</protein>
<evidence type="ECO:0000256" key="6">
    <source>
        <dbReference type="ARBA" id="ARBA00024207"/>
    </source>
</evidence>
<dbReference type="GO" id="GO:0004540">
    <property type="term" value="F:RNA nuclease activity"/>
    <property type="evidence" value="ECO:0007669"/>
    <property type="project" value="InterPro"/>
</dbReference>
<evidence type="ECO:0000256" key="1">
    <source>
        <dbReference type="ARBA" id="ARBA00022553"/>
    </source>
</evidence>
<dbReference type="InterPro" id="IPR008201">
    <property type="entry name" value="HepT-like"/>
</dbReference>
<dbReference type="PANTHER" id="PTHR34139:SF1">
    <property type="entry name" value="RNASE MJ1380-RELATED"/>
    <property type="match status" value="1"/>
</dbReference>
<sequence length="107" mass="11850">MRDALEACESIGQSTTGMDLAAFVADRDVRDAVIYRLIVLAEALTHLARVDPETAGRVPALRQIVATRNRVVHAYHAVDDKIVWDIVRRRLPDLHATLVALLEEPVG</sequence>
<dbReference type="GO" id="GO:0016787">
    <property type="term" value="F:hydrolase activity"/>
    <property type="evidence" value="ECO:0007669"/>
    <property type="project" value="UniProtKB-KW"/>
</dbReference>
<evidence type="ECO:0000256" key="3">
    <source>
        <dbReference type="ARBA" id="ARBA00022722"/>
    </source>
</evidence>
<dbReference type="Gene3D" id="1.20.120.580">
    <property type="entry name" value="bsu32300-like"/>
    <property type="match status" value="1"/>
</dbReference>
<keyword evidence="4" id="KW-0547">Nucleotide-binding</keyword>
<dbReference type="PANTHER" id="PTHR34139">
    <property type="entry name" value="UPF0331 PROTEIN MJ0127"/>
    <property type="match status" value="1"/>
</dbReference>
<keyword evidence="5" id="KW-0378">Hydrolase</keyword>
<dbReference type="GO" id="GO:0110001">
    <property type="term" value="C:toxin-antitoxin complex"/>
    <property type="evidence" value="ECO:0007669"/>
    <property type="project" value="InterPro"/>
</dbReference>
<gene>
    <name evidence="7" type="ORF">AVDCRST_MAG59-4189</name>
</gene>